<dbReference type="Proteomes" id="UP000315471">
    <property type="component" value="Unassembled WGS sequence"/>
</dbReference>
<comment type="caution">
    <text evidence="1">The sequence shown here is derived from an EMBL/GenBank/DDBJ whole genome shotgun (WGS) entry which is preliminary data.</text>
</comment>
<name>A0A5C6DLX5_9BACT</name>
<evidence type="ECO:0000313" key="2">
    <source>
        <dbReference type="Proteomes" id="UP000315471"/>
    </source>
</evidence>
<evidence type="ECO:0000313" key="1">
    <source>
        <dbReference type="EMBL" id="TWU37830.1"/>
    </source>
</evidence>
<dbReference type="AlphaFoldDB" id="A0A5C6DLX5"/>
<organism evidence="1 2">
    <name type="scientific">Novipirellula aureliae</name>
    <dbReference type="NCBI Taxonomy" id="2527966"/>
    <lineage>
        <taxon>Bacteria</taxon>
        <taxon>Pseudomonadati</taxon>
        <taxon>Planctomycetota</taxon>
        <taxon>Planctomycetia</taxon>
        <taxon>Pirellulales</taxon>
        <taxon>Pirellulaceae</taxon>
        <taxon>Novipirellula</taxon>
    </lineage>
</organism>
<sequence>MLSRRPCFANRLAPPNNWIQEYDKSKSDKEKPVHRFRQNIGAISFLSALHSGIQAFRHSGIQAFRHSGIQAFRHSGIQKFHFINVEGEQQNCNIVLGGGILCLDIERFNTQCQPFWTRKKRRTRRCGEPFSKVLNQFAPIDLLEPRPNQNRWCSRRRHTACVIPRAVHR</sequence>
<gene>
    <name evidence="1" type="ORF">Q31b_46190</name>
</gene>
<reference evidence="1 2" key="1">
    <citation type="submission" date="2019-02" db="EMBL/GenBank/DDBJ databases">
        <title>Deep-cultivation of Planctomycetes and their phenomic and genomic characterization uncovers novel biology.</title>
        <authorList>
            <person name="Wiegand S."/>
            <person name="Jogler M."/>
            <person name="Boedeker C."/>
            <person name="Pinto D."/>
            <person name="Vollmers J."/>
            <person name="Rivas-Marin E."/>
            <person name="Kohn T."/>
            <person name="Peeters S.H."/>
            <person name="Heuer A."/>
            <person name="Rast P."/>
            <person name="Oberbeckmann S."/>
            <person name="Bunk B."/>
            <person name="Jeske O."/>
            <person name="Meyerdierks A."/>
            <person name="Storesund J.E."/>
            <person name="Kallscheuer N."/>
            <person name="Luecker S."/>
            <person name="Lage O.M."/>
            <person name="Pohl T."/>
            <person name="Merkel B.J."/>
            <person name="Hornburger P."/>
            <person name="Mueller R.-W."/>
            <person name="Bruemmer F."/>
            <person name="Labrenz M."/>
            <person name="Spormann A.M."/>
            <person name="Op Den Camp H."/>
            <person name="Overmann J."/>
            <person name="Amann R."/>
            <person name="Jetten M.S.M."/>
            <person name="Mascher T."/>
            <person name="Medema M.H."/>
            <person name="Devos D.P."/>
            <person name="Kaster A.-K."/>
            <person name="Ovreas L."/>
            <person name="Rohde M."/>
            <person name="Galperin M.Y."/>
            <person name="Jogler C."/>
        </authorList>
    </citation>
    <scope>NUCLEOTIDE SEQUENCE [LARGE SCALE GENOMIC DNA]</scope>
    <source>
        <strain evidence="1 2">Q31b</strain>
    </source>
</reference>
<proteinExistence type="predicted"/>
<protein>
    <submittedName>
        <fullName evidence="1">Uncharacterized protein</fullName>
    </submittedName>
</protein>
<accession>A0A5C6DLX5</accession>
<keyword evidence="2" id="KW-1185">Reference proteome</keyword>
<dbReference type="EMBL" id="SJPY01000007">
    <property type="protein sequence ID" value="TWU37830.1"/>
    <property type="molecule type" value="Genomic_DNA"/>
</dbReference>